<dbReference type="InterPro" id="IPR004332">
    <property type="entry name" value="Transposase_MuDR"/>
</dbReference>
<reference evidence="3" key="1">
    <citation type="submission" date="2022-04" db="EMBL/GenBank/DDBJ databases">
        <title>Carnegiea gigantea Genome sequencing and assembly v2.</title>
        <authorList>
            <person name="Copetti D."/>
            <person name="Sanderson M.J."/>
            <person name="Burquez A."/>
            <person name="Wojciechowski M.F."/>
        </authorList>
    </citation>
    <scope>NUCLEOTIDE SEQUENCE</scope>
    <source>
        <strain evidence="3">SGP5-SGP5p</strain>
        <tissue evidence="3">Aerial part</tissue>
    </source>
</reference>
<feature type="domain" description="Transposase MuDR plant" evidence="2">
    <location>
        <begin position="134"/>
        <end position="195"/>
    </location>
</feature>
<comment type="caution">
    <text evidence="3">The sequence shown here is derived from an EMBL/GenBank/DDBJ whole genome shotgun (WGS) entry which is preliminary data.</text>
</comment>
<dbReference type="Pfam" id="PF03108">
    <property type="entry name" value="DBD_Tnp_Mut"/>
    <property type="match status" value="1"/>
</dbReference>
<name>A0A9Q1QKM3_9CARY</name>
<proteinExistence type="predicted"/>
<gene>
    <name evidence="3" type="ORF">Cgig2_022586</name>
</gene>
<dbReference type="Proteomes" id="UP001153076">
    <property type="component" value="Unassembled WGS sequence"/>
</dbReference>
<keyword evidence="4" id="KW-1185">Reference proteome</keyword>
<evidence type="ECO:0000259" key="2">
    <source>
        <dbReference type="Pfam" id="PF03108"/>
    </source>
</evidence>
<dbReference type="PANTHER" id="PTHR31973">
    <property type="entry name" value="POLYPROTEIN, PUTATIVE-RELATED"/>
    <property type="match status" value="1"/>
</dbReference>
<protein>
    <recommendedName>
        <fullName evidence="2">Transposase MuDR plant domain-containing protein</fullName>
    </recommendedName>
</protein>
<dbReference type="OrthoDB" id="683469at2759"/>
<feature type="compositionally biased region" description="Basic and acidic residues" evidence="1">
    <location>
        <begin position="35"/>
        <end position="69"/>
    </location>
</feature>
<dbReference type="AlphaFoldDB" id="A0A9Q1QKM3"/>
<dbReference type="PANTHER" id="PTHR31973:SF197">
    <property type="entry name" value="SWIM-TYPE DOMAIN-CONTAINING PROTEIN"/>
    <property type="match status" value="1"/>
</dbReference>
<organism evidence="3 4">
    <name type="scientific">Carnegiea gigantea</name>
    <dbReference type="NCBI Taxonomy" id="171969"/>
    <lineage>
        <taxon>Eukaryota</taxon>
        <taxon>Viridiplantae</taxon>
        <taxon>Streptophyta</taxon>
        <taxon>Embryophyta</taxon>
        <taxon>Tracheophyta</taxon>
        <taxon>Spermatophyta</taxon>
        <taxon>Magnoliopsida</taxon>
        <taxon>eudicotyledons</taxon>
        <taxon>Gunneridae</taxon>
        <taxon>Pentapetalae</taxon>
        <taxon>Caryophyllales</taxon>
        <taxon>Cactineae</taxon>
        <taxon>Cactaceae</taxon>
        <taxon>Cactoideae</taxon>
        <taxon>Echinocereeae</taxon>
        <taxon>Carnegiea</taxon>
    </lineage>
</organism>
<evidence type="ECO:0000256" key="1">
    <source>
        <dbReference type="SAM" id="MobiDB-lite"/>
    </source>
</evidence>
<feature type="region of interest" description="Disordered" evidence="1">
    <location>
        <begin position="35"/>
        <end position="83"/>
    </location>
</feature>
<dbReference type="EMBL" id="JAKOGI010000081">
    <property type="protein sequence ID" value="KAJ8445066.1"/>
    <property type="molecule type" value="Genomic_DNA"/>
</dbReference>
<sequence>MRKDCNDLQDFDVGSLCQPQIPELDIFFEDDENVLSKEVKQADDDSEGNDSKGGEGERSDYEGGEREGSEQESIDEESGSKALEDINLETYTQDKMVLGYQLLNEDGSGSQLAVNRMAIVFQKGRLWSKEMIGNVKLALGDLFTCKEDLLKVMREYYIQEGVSFKKLRNDRKRYTQKCSNSICTFRIHASVLVDNITWIIRSITGSHVCPVAKENKMANSRWVVSHLLEDFRRFIKEIIEGKHNEGYMVLPQYGVFRMKVYARYNHEEYMEQFKERNPEFVYFINWTDQGPGKNLTFKRCMICIGSTISAFKEHCKPLIGIDACFLKGPYKGVLMTTMELDGNNGQFPLAYRLTSCENEEEWSFFIHGVIVALEARRIALNIPSCLIDTRIKFDEALKLDENTNNFVESFNNAIMKYRGRPVYNMLEEIRKIVGSRFDRRFQLAISGLPCKYAARCILRMNQKLEDYYAHWFLVEKYRKFYDEIIHPIPDSCMWGGD</sequence>
<evidence type="ECO:0000313" key="3">
    <source>
        <dbReference type="EMBL" id="KAJ8445066.1"/>
    </source>
</evidence>
<evidence type="ECO:0000313" key="4">
    <source>
        <dbReference type="Proteomes" id="UP001153076"/>
    </source>
</evidence>
<accession>A0A9Q1QKM3</accession>